<gene>
    <name evidence="2" type="ORF">A6M21_08145</name>
</gene>
<organism evidence="2 3">
    <name type="scientific">Desulfotomaculum copahuensis</name>
    <dbReference type="NCBI Taxonomy" id="1838280"/>
    <lineage>
        <taxon>Bacteria</taxon>
        <taxon>Bacillati</taxon>
        <taxon>Bacillota</taxon>
        <taxon>Clostridia</taxon>
        <taxon>Eubacteriales</taxon>
        <taxon>Desulfotomaculaceae</taxon>
        <taxon>Desulfotomaculum</taxon>
    </lineage>
</organism>
<dbReference type="GO" id="GO:0003697">
    <property type="term" value="F:single-stranded DNA binding"/>
    <property type="evidence" value="ECO:0007669"/>
    <property type="project" value="InterPro"/>
</dbReference>
<accession>A0A1B7LFR3</accession>
<feature type="domain" description="N-terminal" evidence="1">
    <location>
        <begin position="48"/>
        <end position="113"/>
    </location>
</feature>
<dbReference type="AlphaFoldDB" id="A0A1B7LFR3"/>
<sequence length="278" mass="31268">MKEERLREALNKLLSMFKSGNLPPAVARTMICRREGDHEKPSDKWSLGNRLLMVLAGTEDARGFNQWQEAKRKVKKGAKAFHILAPSTIKKKVRVEDKETGEAREEERRVITGFRFIPVFRLEDTEGEPLPEVDYTPAELPPLFDVAAKLGIEVKYGPGDGSCYGLFQPGRKMIKLHTHDAKTYFHELGHAVHNTIRPLVGGQVPAQEIVAETVACTLCEIYGYTGYAWHGWQYIRSYAGGEPQQALRFIMKVLTDVEEVLDRIWAAASETGDERGAA</sequence>
<comment type="caution">
    <text evidence="2">The sequence shown here is derived from an EMBL/GenBank/DDBJ whole genome shotgun (WGS) entry which is preliminary data.</text>
</comment>
<evidence type="ECO:0000313" key="2">
    <source>
        <dbReference type="EMBL" id="OAT83510.1"/>
    </source>
</evidence>
<dbReference type="Pfam" id="PF08401">
    <property type="entry name" value="ArdcN"/>
    <property type="match status" value="1"/>
</dbReference>
<keyword evidence="3" id="KW-1185">Reference proteome</keyword>
<evidence type="ECO:0000259" key="1">
    <source>
        <dbReference type="Pfam" id="PF08401"/>
    </source>
</evidence>
<dbReference type="InterPro" id="IPR013610">
    <property type="entry name" value="ArdC_N"/>
</dbReference>
<evidence type="ECO:0000313" key="3">
    <source>
        <dbReference type="Proteomes" id="UP000078532"/>
    </source>
</evidence>
<protein>
    <recommendedName>
        <fullName evidence="1">N-terminal domain-containing protein</fullName>
    </recommendedName>
</protein>
<dbReference type="EMBL" id="LYVF01000111">
    <property type="protein sequence ID" value="OAT83510.1"/>
    <property type="molecule type" value="Genomic_DNA"/>
</dbReference>
<reference evidence="2 3" key="1">
    <citation type="submission" date="2016-04" db="EMBL/GenBank/DDBJ databases">
        <authorList>
            <person name="Evans L.H."/>
            <person name="Alamgir A."/>
            <person name="Owens N."/>
            <person name="Weber N.D."/>
            <person name="Virtaneva K."/>
            <person name="Barbian K."/>
            <person name="Babar A."/>
            <person name="Rosenke K."/>
        </authorList>
    </citation>
    <scope>NUCLEOTIDE SEQUENCE [LARGE SCALE GENOMIC DNA]</scope>
    <source>
        <strain evidence="2 3">LMa1</strain>
    </source>
</reference>
<name>A0A1B7LFR3_9FIRM</name>
<dbReference type="OrthoDB" id="9803716at2"/>
<dbReference type="Proteomes" id="UP000078532">
    <property type="component" value="Unassembled WGS sequence"/>
</dbReference>
<proteinExistence type="predicted"/>
<dbReference type="RefSeq" id="WP_066667519.1">
    <property type="nucleotide sequence ID" value="NZ_LYVF01000111.1"/>
</dbReference>
<dbReference type="STRING" id="1838280.A6M21_08145"/>